<dbReference type="GO" id="GO:0055087">
    <property type="term" value="C:Ski complex"/>
    <property type="evidence" value="ECO:0007669"/>
    <property type="project" value="InterPro"/>
</dbReference>
<proteinExistence type="predicted"/>
<evidence type="ECO:0000313" key="6">
    <source>
        <dbReference type="Proteomes" id="UP000597762"/>
    </source>
</evidence>
<dbReference type="GO" id="GO:0006401">
    <property type="term" value="P:RNA catabolic process"/>
    <property type="evidence" value="ECO:0007669"/>
    <property type="project" value="InterPro"/>
</dbReference>
<evidence type="ECO:0000256" key="4">
    <source>
        <dbReference type="SAM" id="Coils"/>
    </source>
</evidence>
<dbReference type="SUPFAM" id="SSF48452">
    <property type="entry name" value="TPR-like"/>
    <property type="match status" value="6"/>
</dbReference>
<dbReference type="PANTHER" id="PTHR15704:SF7">
    <property type="entry name" value="SUPERKILLER COMPLEX PROTEIN 3"/>
    <property type="match status" value="1"/>
</dbReference>
<dbReference type="Pfam" id="PF14559">
    <property type="entry name" value="TPR_19"/>
    <property type="match status" value="1"/>
</dbReference>
<keyword evidence="6" id="KW-1185">Reference proteome</keyword>
<evidence type="ECO:0000256" key="2">
    <source>
        <dbReference type="ARBA" id="ARBA00022803"/>
    </source>
</evidence>
<dbReference type="PANTHER" id="PTHR15704">
    <property type="entry name" value="SUPERKILLER 3 PROTEIN-RELATED"/>
    <property type="match status" value="1"/>
</dbReference>
<gene>
    <name evidence="5" type="ORF">SPHA_22353</name>
</gene>
<evidence type="ECO:0000256" key="3">
    <source>
        <dbReference type="PROSITE-ProRule" id="PRU00339"/>
    </source>
</evidence>
<feature type="repeat" description="TPR" evidence="3">
    <location>
        <begin position="60"/>
        <end position="93"/>
    </location>
</feature>
<dbReference type="PROSITE" id="PS50005">
    <property type="entry name" value="TPR"/>
    <property type="match status" value="4"/>
</dbReference>
<dbReference type="InterPro" id="IPR011990">
    <property type="entry name" value="TPR-like_helical_dom_sf"/>
</dbReference>
<accession>A0A812BUG0</accession>
<reference evidence="5" key="1">
    <citation type="submission" date="2021-01" db="EMBL/GenBank/DDBJ databases">
        <authorList>
            <person name="Li R."/>
            <person name="Bekaert M."/>
        </authorList>
    </citation>
    <scope>NUCLEOTIDE SEQUENCE</scope>
    <source>
        <strain evidence="5">Farmed</strain>
    </source>
</reference>
<evidence type="ECO:0000313" key="5">
    <source>
        <dbReference type="EMBL" id="CAE1240499.1"/>
    </source>
</evidence>
<dbReference type="Pfam" id="PF13181">
    <property type="entry name" value="TPR_8"/>
    <property type="match status" value="2"/>
</dbReference>
<keyword evidence="2 3" id="KW-0802">TPR repeat</keyword>
<dbReference type="Gene3D" id="1.25.40.10">
    <property type="entry name" value="Tetratricopeptide repeat domain"/>
    <property type="match status" value="7"/>
</dbReference>
<feature type="repeat" description="TPR" evidence="3">
    <location>
        <begin position="1056"/>
        <end position="1089"/>
    </location>
</feature>
<keyword evidence="1" id="KW-0677">Repeat</keyword>
<protein>
    <submittedName>
        <fullName evidence="5">SKI3</fullName>
    </submittedName>
</protein>
<evidence type="ECO:0000256" key="1">
    <source>
        <dbReference type="ARBA" id="ARBA00022737"/>
    </source>
</evidence>
<dbReference type="InterPro" id="IPR019734">
    <property type="entry name" value="TPR_rpt"/>
</dbReference>
<name>A0A812BUG0_ACAPH</name>
<dbReference type="Pfam" id="PF13432">
    <property type="entry name" value="TPR_16"/>
    <property type="match status" value="1"/>
</dbReference>
<dbReference type="SMART" id="SM00028">
    <property type="entry name" value="TPR"/>
    <property type="match status" value="11"/>
</dbReference>
<feature type="repeat" description="TPR" evidence="3">
    <location>
        <begin position="782"/>
        <end position="815"/>
    </location>
</feature>
<dbReference type="Proteomes" id="UP000597762">
    <property type="component" value="Unassembled WGS sequence"/>
</dbReference>
<comment type="caution">
    <text evidence="5">The sequence shown here is derived from an EMBL/GenBank/DDBJ whole genome shotgun (WGS) entry which is preliminary data.</text>
</comment>
<feature type="repeat" description="TPR" evidence="3">
    <location>
        <begin position="439"/>
        <end position="472"/>
    </location>
</feature>
<dbReference type="OrthoDB" id="421075at2759"/>
<organism evidence="5 6">
    <name type="scientific">Acanthosepion pharaonis</name>
    <name type="common">Pharaoh cuttlefish</name>
    <name type="synonym">Sepia pharaonis</name>
    <dbReference type="NCBI Taxonomy" id="158019"/>
    <lineage>
        <taxon>Eukaryota</taxon>
        <taxon>Metazoa</taxon>
        <taxon>Spiralia</taxon>
        <taxon>Lophotrochozoa</taxon>
        <taxon>Mollusca</taxon>
        <taxon>Cephalopoda</taxon>
        <taxon>Coleoidea</taxon>
        <taxon>Decapodiformes</taxon>
        <taxon>Sepiida</taxon>
        <taxon>Sepiina</taxon>
        <taxon>Sepiidae</taxon>
        <taxon>Acanthosepion</taxon>
    </lineage>
</organism>
<feature type="coiled-coil region" evidence="4">
    <location>
        <begin position="120"/>
        <end position="147"/>
    </location>
</feature>
<keyword evidence="4" id="KW-0175">Coiled coil</keyword>
<dbReference type="InterPro" id="IPR039226">
    <property type="entry name" value="Ski3/TTC37"/>
</dbReference>
<sequence length="1759" mass="196716">MPETCHRPICYAHGMIPLFTMDSKEIKSKLKAAREALKNKDHKEALKHCKAVLSFDKNNYNALVFAAVAAAEMDQPEQAIKAYQRAIETNPNQILAWQGLCSFYEKKPTEDSQTELVSVYNKLQELYENDQEKRSETLQKLAALSSEMGFIEQAVSAYQKLMSVTGETSHRGITALKELSQLLEKDKDQSEMHGNVLASCYKKCLESQNVPSEEKQWLTEGYISSLVKNNDQEFLKLEINRLLAVDPENQNLIDYALLLELDANIGKLMPLFSKFFTDCVNKAATSVEETSAIMKICIGACAIISKDYNTATELLKKGLQQNSLIYCGHYYLMLTLYHLHETTVIEKAYNMALKAIPKKVGCLTISPSSLIASLHMLQAKICLQQTSLGMVNNMVKILQETTVEDREIVLTIAYLYIKLEKYEQAAEYAEKLSEAVEDAEVIALRGWIHFHEGDFTKALEKLSTAVSLEPNNSKFQLMLGRTYWQLKDISSDLSTEECSQKCFASLLQAARFDPYNGEIFLYLGHFYLYGQQNKEKAKKCYQKAFDLDSENAEVGAAFCDIMMDSRDDKVLEYLKSVTAKAGPGSAKWAWLRLGLHQLKNENPNAAVTALQAALLFLMKSYKIMAILILLFIHSCLFALPVHSWLPGCLLSLSVPVCLLPQSVPVCSLSLCVPICSLSLCVPVCSLPVSVPVCSLSLSVPVCSLSLSVPVCSLSLSVPVCSLPVSVPVCSLSQSVPVSSLSQSVPVCSLSLSVLVCLFCAHSLCPFLSICSYLFTAYSYIVSHVWECLGEAYVNRGSYTAALKAFTKASELDPQSIYSQYMIASIKQTLGLFSESVPEYKLILEKEPYYVPALKGIGETLLLQAKSFLSRFLDCRVLDACEEAIFYLTRAAGQRPDLSCLWKLLGDACTLPYIVDRKNFRDIMIPCKLLQANNKDPEKKTGVTKSVLLELGSRCYGRALKIYPECASLWHDLGINFLYQSRELHDRCKDENQSDDSEVKVRIQKALDILKQAITLDPQNCKHWDALGIALCSKDCFNPKLAQHCFIKSIQVENNNAVAWTNLGALYLKSSNLQLAHEAFKVAQSLDPSYVGCWIGQAIIAESVGHEDAMDLFRHTTELSNHTEACIGYGHWVCSTLLDTNKVNTELYQYSIEQLAAVPAASDALAKYTERIHNDSLAFNMYGILLERQGLLSLANRAFEKAVDILEMEEPDSENLQKARSNLARVKGSMGYFKGALKQYKLMKPLDNLEDLCGLALTLFKNEQFKECYQAYSKVLQITEEYRSHVMTAQAFALLNSGNVSAAVELLMTASQLTPPSVEGLKALCAIGLLRSDQALTSAVVQELLKMEDPEQEHLVDITWLTAAEMINKGNLQEGRCYIQKLVHKYPWRAPLWILMAKVIMWFAPEDAQMASSCILYAQQIDCSLNKNVAPLLVQSLLAAGLHCSWNTNQNGFSVAQKAYHVHPDDPHSMINLVSGIHAGAVIKQCVKQKVPDSLYFTEMMFIDHILLEMAEEIASSVSQWMWKLKSWTAMYIFPSIEDLKFVWKQMLESSAFRGDKSFNVLAYIRTLEGVKVHDLDIVKEGVVQAGGLLKFWQILEEVSIHQGMVEDAEFIAGQCVNLAQADSARQGRLLPMIRIALYSFKRLMKEKSCRYSLSMFEEAVKEVLELDPLCTMANLMCGVVGHHTGSKKRNVCDDLEQVVNDDKVTGGLGFAASIARQHLLCEIMKNKGSDPFKLKSLLKDAQHYRDLDTINLYKALECE</sequence>
<dbReference type="EMBL" id="CAHIKZ030000825">
    <property type="protein sequence ID" value="CAE1240499.1"/>
    <property type="molecule type" value="Genomic_DNA"/>
</dbReference>